<sequence length="259" mass="29235">CLFFQHGRAVALDSLLETLADAEKTSALKICVYKKAHCALLLCLDNKVLREVNKEDSTARLLTLENVLSTLNSRELKKRTYAKDNGDGLFVRGRITSRKVIQKNKKKSTSFVKKNVGHGSGMHSKGYNNSDLLMAVSEEMFLEWIMDYGGFYHMTRRRDFLFDFNMFNGGTVLLGDNRTCAMRGTENVKVQMNDGSSCVLENVCYIPELKISLIIFGTVDREGYIMELGNERVNVIKGSFDGFFKNCEGKLCVFLGWLG</sequence>
<proteinExistence type="predicted"/>
<reference evidence="2" key="2">
    <citation type="submission" date="2022-01" db="EMBL/GenBank/DDBJ databases">
        <authorList>
            <person name="Yamashiro T."/>
            <person name="Shiraishi A."/>
            <person name="Satake H."/>
            <person name="Nakayama K."/>
        </authorList>
    </citation>
    <scope>NUCLEOTIDE SEQUENCE</scope>
</reference>
<name>A0ABQ4XZQ5_9ASTR</name>
<reference evidence="2" key="1">
    <citation type="journal article" date="2022" name="Int. J. Mol. Sci.">
        <title>Draft Genome of Tanacetum Coccineum: Genomic Comparison of Closely Related Tanacetum-Family Plants.</title>
        <authorList>
            <person name="Yamashiro T."/>
            <person name="Shiraishi A."/>
            <person name="Nakayama K."/>
            <person name="Satake H."/>
        </authorList>
    </citation>
    <scope>NUCLEOTIDE SEQUENCE</scope>
</reference>
<dbReference type="InterPro" id="IPR054722">
    <property type="entry name" value="PolX-like_BBD"/>
</dbReference>
<evidence type="ECO:0000313" key="2">
    <source>
        <dbReference type="EMBL" id="GJS70874.1"/>
    </source>
</evidence>
<evidence type="ECO:0000259" key="1">
    <source>
        <dbReference type="Pfam" id="PF22936"/>
    </source>
</evidence>
<feature type="non-terminal residue" evidence="2">
    <location>
        <position position="1"/>
    </location>
</feature>
<dbReference type="Pfam" id="PF22936">
    <property type="entry name" value="Pol_BBD"/>
    <property type="match status" value="1"/>
</dbReference>
<organism evidence="2 3">
    <name type="scientific">Tanacetum coccineum</name>
    <dbReference type="NCBI Taxonomy" id="301880"/>
    <lineage>
        <taxon>Eukaryota</taxon>
        <taxon>Viridiplantae</taxon>
        <taxon>Streptophyta</taxon>
        <taxon>Embryophyta</taxon>
        <taxon>Tracheophyta</taxon>
        <taxon>Spermatophyta</taxon>
        <taxon>Magnoliopsida</taxon>
        <taxon>eudicotyledons</taxon>
        <taxon>Gunneridae</taxon>
        <taxon>Pentapetalae</taxon>
        <taxon>asterids</taxon>
        <taxon>campanulids</taxon>
        <taxon>Asterales</taxon>
        <taxon>Asteraceae</taxon>
        <taxon>Asteroideae</taxon>
        <taxon>Anthemideae</taxon>
        <taxon>Anthemidinae</taxon>
        <taxon>Tanacetum</taxon>
    </lineage>
</organism>
<evidence type="ECO:0000313" key="3">
    <source>
        <dbReference type="Proteomes" id="UP001151760"/>
    </source>
</evidence>
<feature type="domain" description="Retrovirus-related Pol polyprotein from transposon TNT 1-94-like beta-barrel" evidence="1">
    <location>
        <begin position="144"/>
        <end position="224"/>
    </location>
</feature>
<accession>A0ABQ4XZQ5</accession>
<keyword evidence="3" id="KW-1185">Reference proteome</keyword>
<gene>
    <name evidence="2" type="ORF">Tco_0703715</name>
</gene>
<dbReference type="EMBL" id="BQNB010009963">
    <property type="protein sequence ID" value="GJS70874.1"/>
    <property type="molecule type" value="Genomic_DNA"/>
</dbReference>
<comment type="caution">
    <text evidence="2">The sequence shown here is derived from an EMBL/GenBank/DDBJ whole genome shotgun (WGS) entry which is preliminary data.</text>
</comment>
<protein>
    <recommendedName>
        <fullName evidence="1">Retrovirus-related Pol polyprotein from transposon TNT 1-94-like beta-barrel domain-containing protein</fullName>
    </recommendedName>
</protein>
<dbReference type="Proteomes" id="UP001151760">
    <property type="component" value="Unassembled WGS sequence"/>
</dbReference>